<keyword evidence="3" id="KW-1185">Reference proteome</keyword>
<proteinExistence type="predicted"/>
<evidence type="ECO:0000313" key="2">
    <source>
        <dbReference type="EMBL" id="MDI1433251.1"/>
    </source>
</evidence>
<dbReference type="SUPFAM" id="SSF48295">
    <property type="entry name" value="TrpR-like"/>
    <property type="match status" value="1"/>
</dbReference>
<evidence type="ECO:0000313" key="1">
    <source>
        <dbReference type="EMBL" id="MDI1428684.1"/>
    </source>
</evidence>
<dbReference type="Pfam" id="PF01527">
    <property type="entry name" value="HTH_Tnp_1"/>
    <property type="match status" value="1"/>
</dbReference>
<feature type="non-terminal residue" evidence="2">
    <location>
        <position position="42"/>
    </location>
</feature>
<name>A0ABT6NY31_9BACT</name>
<dbReference type="Proteomes" id="UP001160301">
    <property type="component" value="Unassembled WGS sequence"/>
</dbReference>
<accession>A0ABT6NY31</accession>
<organism evidence="2 3">
    <name type="scientific">Polyangium sorediatum</name>
    <dbReference type="NCBI Taxonomy" id="889274"/>
    <lineage>
        <taxon>Bacteria</taxon>
        <taxon>Pseudomonadati</taxon>
        <taxon>Myxococcota</taxon>
        <taxon>Polyangia</taxon>
        <taxon>Polyangiales</taxon>
        <taxon>Polyangiaceae</taxon>
        <taxon>Polyangium</taxon>
    </lineage>
</organism>
<dbReference type="EMBL" id="JARZHI010000002">
    <property type="protein sequence ID" value="MDI1428684.1"/>
    <property type="molecule type" value="Genomic_DNA"/>
</dbReference>
<dbReference type="RefSeq" id="WP_284720038.1">
    <property type="nucleotide sequence ID" value="NZ_JARZHI010000002.1"/>
</dbReference>
<sequence length="42" mass="4739">MARRKRRSFSAEFKAEAVRLCQVGDRSIAKVAKDLDLTETAL</sequence>
<reference evidence="2 3" key="1">
    <citation type="submission" date="2023-04" db="EMBL/GenBank/DDBJ databases">
        <title>The genome sequence of Polyangium sorediatum DSM14670.</title>
        <authorList>
            <person name="Zhang X."/>
        </authorList>
    </citation>
    <scope>NUCLEOTIDE SEQUENCE [LARGE SCALE GENOMIC DNA]</scope>
    <source>
        <strain evidence="2 3">DSM 14670</strain>
    </source>
</reference>
<dbReference type="InterPro" id="IPR010921">
    <property type="entry name" value="Trp_repressor/repl_initiator"/>
</dbReference>
<dbReference type="InterPro" id="IPR002514">
    <property type="entry name" value="Transposase_8"/>
</dbReference>
<protein>
    <submittedName>
        <fullName evidence="2">Transposase</fullName>
    </submittedName>
</protein>
<dbReference type="EMBL" id="JARZHI010000028">
    <property type="protein sequence ID" value="MDI1433251.1"/>
    <property type="molecule type" value="Genomic_DNA"/>
</dbReference>
<comment type="caution">
    <text evidence="2">The sequence shown here is derived from an EMBL/GenBank/DDBJ whole genome shotgun (WGS) entry which is preliminary data.</text>
</comment>
<gene>
    <name evidence="1" type="ORF">QHF89_04240</name>
    <name evidence="2" type="ORF">QHF89_27390</name>
</gene>
<evidence type="ECO:0000313" key="3">
    <source>
        <dbReference type="Proteomes" id="UP001160301"/>
    </source>
</evidence>